<dbReference type="Proteomes" id="UP001141619">
    <property type="component" value="Unassembled WGS sequence"/>
</dbReference>
<name>A0A9X3TXP6_9PROT</name>
<keyword evidence="2" id="KW-1185">Reference proteome</keyword>
<dbReference type="RefSeq" id="WP_274943302.1">
    <property type="nucleotide sequence ID" value="NZ_JANWOI010000002.1"/>
</dbReference>
<dbReference type="InterPro" id="IPR018759">
    <property type="entry name" value="BBP2_2"/>
</dbReference>
<dbReference type="AlphaFoldDB" id="A0A9X3TXP6"/>
<comment type="caution">
    <text evidence="1">The sequence shown here is derived from an EMBL/GenBank/DDBJ whole genome shotgun (WGS) entry which is preliminary data.</text>
</comment>
<protein>
    <submittedName>
        <fullName evidence="1">TIGR03016 family PEP-CTERM system-associated outer membrane protein</fullName>
    </submittedName>
</protein>
<dbReference type="EMBL" id="JANWOI010000002">
    <property type="protein sequence ID" value="MDA5193602.1"/>
    <property type="molecule type" value="Genomic_DNA"/>
</dbReference>
<sequence>MGAISAQAGQWRVIPSLEVAETYTDNVELSPVNQKSDFITRISPGINVTAKGARLNLNVNYVANFLIFARDNENTDLRHNLNAGLTTELVKDWLFLDGRASINQQFLDRGGSISASDANVTDNRQTVQTYTISPTIRRRLGSFADMRLGYYFGYVKAGKPENPVFLPVDLLQDTVSHSVNWGLDSGKRFARIRWGTSIDYRHEQRAKGFPSSEDLYYRFYGEYSVNRWLTLLGSAGYEDIKDRTLTQNRDGFVWDVGVRLTPGPRTEVSLRGGRRYNDTNWNMQGVYRLSERTAFNFSYSEEVTTSSRVLQQQLAIDRNIAAIDPGGFSLTEGAFLRKRAQVGFTGSRKRNVFGANLFHEKRTSDTAFNQETSYGVDANFTRSLSRAASAFVSGTYRHSTYDQAEHRQDDFYSAQAGVNYKLSEYLSGGVTYYYTNRDSNQILRKLEENAVKLSVKATF</sequence>
<accession>A0A9X3TXP6</accession>
<proteinExistence type="predicted"/>
<evidence type="ECO:0000313" key="2">
    <source>
        <dbReference type="Proteomes" id="UP001141619"/>
    </source>
</evidence>
<dbReference type="Pfam" id="PF10082">
    <property type="entry name" value="BBP2_2"/>
    <property type="match status" value="2"/>
</dbReference>
<dbReference type="SUPFAM" id="SSF56935">
    <property type="entry name" value="Porins"/>
    <property type="match status" value="1"/>
</dbReference>
<dbReference type="NCBIfam" id="TIGR03016">
    <property type="entry name" value="pepcterm_hypo_1"/>
    <property type="match status" value="1"/>
</dbReference>
<dbReference type="InterPro" id="IPR017467">
    <property type="entry name" value="CHP03016_PEP-CTERM"/>
</dbReference>
<organism evidence="1 2">
    <name type="scientific">Govanella unica</name>
    <dbReference type="NCBI Taxonomy" id="2975056"/>
    <lineage>
        <taxon>Bacteria</taxon>
        <taxon>Pseudomonadati</taxon>
        <taxon>Pseudomonadota</taxon>
        <taxon>Alphaproteobacteria</taxon>
        <taxon>Emcibacterales</taxon>
        <taxon>Govanellaceae</taxon>
        <taxon>Govanella</taxon>
    </lineage>
</organism>
<reference evidence="1" key="1">
    <citation type="submission" date="2022-08" db="EMBL/GenBank/DDBJ databases">
        <authorList>
            <person name="Vandamme P."/>
            <person name="Hettiarachchi A."/>
            <person name="Peeters C."/>
            <person name="Cnockaert M."/>
            <person name="Carlier A."/>
        </authorList>
    </citation>
    <scope>NUCLEOTIDE SEQUENCE</scope>
    <source>
        <strain evidence="1">LMG 31809</strain>
    </source>
</reference>
<evidence type="ECO:0000313" key="1">
    <source>
        <dbReference type="EMBL" id="MDA5193602.1"/>
    </source>
</evidence>
<gene>
    <name evidence="1" type="ORF">NYP16_06495</name>
</gene>
<reference evidence="1" key="2">
    <citation type="journal article" date="2023" name="Syst. Appl. Microbiol.">
        <title>Govania unica gen. nov., sp. nov., a rare biosphere bacterium that represents a novel family in the class Alphaproteobacteria.</title>
        <authorList>
            <person name="Vandamme P."/>
            <person name="Peeters C."/>
            <person name="Hettiarachchi A."/>
            <person name="Cnockaert M."/>
            <person name="Carlier A."/>
        </authorList>
    </citation>
    <scope>NUCLEOTIDE SEQUENCE</scope>
    <source>
        <strain evidence="1">LMG 31809</strain>
    </source>
</reference>